<dbReference type="RefSeq" id="WP_195696803.1">
    <property type="nucleotide sequence ID" value="NZ_JAPTGD010000001.1"/>
</dbReference>
<organism evidence="1 2">
    <name type="scientific">Priestia aryabhattai</name>
    <name type="common">Bacillus aryabhattai</name>
    <dbReference type="NCBI Taxonomy" id="412384"/>
    <lineage>
        <taxon>Bacteria</taxon>
        <taxon>Bacillati</taxon>
        <taxon>Bacillota</taxon>
        <taxon>Bacilli</taxon>
        <taxon>Bacillales</taxon>
        <taxon>Bacillaceae</taxon>
        <taxon>Priestia</taxon>
    </lineage>
</organism>
<gene>
    <name evidence="1" type="primary">dptG</name>
    <name evidence="1" type="ORF">O0Q50_08070</name>
</gene>
<evidence type="ECO:0000313" key="1">
    <source>
        <dbReference type="EMBL" id="MDU9691119.1"/>
    </source>
</evidence>
<sequence>MVQTLEREYLNHLFETKKKHDTGNVLDVLPFLSKRTKEIRGQFNKVLGEYIRNICEIKLSNKAFKDKEFVTSAESNELSEHIASNVDYNNEDDSHDFVRFLDQYLFNQEDIKPIHPFLFNYIEIEKKLKNEFGKYGQFMSETFVKDNPEIKAIFNNKESEDILTELILDKLNGVEESSKNPQNQAKNKTVKQYQPLLGEFTRIYQEDILYLSKYKDYFLTSFPLLTHYYVFMYACQLIVKFEQFTTADMEMVQPLYFALEWESMSRRRKATGELEGFKYVKEKSINLFPHIHTISQLSHNSLNNVEEHDDILEFMPYRKLYDLIESKGEEYEAAFLSEVNQWIKDYLELRKLPSHENKAAQSLPEAFQLLFNCVKEGISTDVAKKFGENIGDLGANQFLKTRGSYGQVFNIKHDFLLLLTAVSVKDKRIPLNDLFKELEKRGVAFDRYSKKEIISLFDDLNILDKKSDSGDAQYVKPIL</sequence>
<dbReference type="NCBIfam" id="TIGR03236">
    <property type="entry name" value="dnd_assoc_1"/>
    <property type="match status" value="1"/>
</dbReference>
<proteinExistence type="predicted"/>
<evidence type="ECO:0000313" key="2">
    <source>
        <dbReference type="Proteomes" id="UP001269400"/>
    </source>
</evidence>
<accession>A0AAX6N5P8</accession>
<reference evidence="1" key="1">
    <citation type="journal article" date="2022" name="J Environ Chem Eng">
        <title>Biodegradation of petroleum oil using a constructed nonpathogenic and heavy metal-tolerant bacterial consortium isolated from marine sponges.</title>
        <authorList>
            <person name="Dechsakulwatana C."/>
            <person name="Rungsihiranrut A."/>
            <person name="Muangchinda C."/>
            <person name="Ningthoujam R."/>
            <person name="Klankeo P."/>
            <person name="Pinyakong O."/>
        </authorList>
    </citation>
    <scope>NUCLEOTIDE SEQUENCE</scope>
    <source>
        <strain evidence="1">TL01-2</strain>
    </source>
</reference>
<dbReference type="InterPro" id="IPR017645">
    <property type="entry name" value="Dnd_assoc_1"/>
</dbReference>
<dbReference type="AlphaFoldDB" id="A0AAX6N5P8"/>
<dbReference type="EMBL" id="JAPTGD010000001">
    <property type="protein sequence ID" value="MDU9691119.1"/>
    <property type="molecule type" value="Genomic_DNA"/>
</dbReference>
<name>A0AAX6N5P8_PRIAR</name>
<dbReference type="Proteomes" id="UP001269400">
    <property type="component" value="Unassembled WGS sequence"/>
</dbReference>
<reference evidence="1" key="2">
    <citation type="submission" date="2022-12" db="EMBL/GenBank/DDBJ databases">
        <authorList>
            <person name="Dechsakulwatana C."/>
            <person name="Rungsihiranrut A."/>
            <person name="Muangchinda C."/>
            <person name="Ningthoujam R."/>
            <person name="Klankeo P."/>
            <person name="Pinyakong O."/>
        </authorList>
    </citation>
    <scope>NUCLEOTIDE SEQUENCE</scope>
    <source>
        <strain evidence="1">TL01-2</strain>
    </source>
</reference>
<protein>
    <submittedName>
        <fullName evidence="1">DNA phosphorothioation-dependent restriction protein DptG</fullName>
    </submittedName>
</protein>
<comment type="caution">
    <text evidence="1">The sequence shown here is derived from an EMBL/GenBank/DDBJ whole genome shotgun (WGS) entry which is preliminary data.</text>
</comment>